<dbReference type="OrthoDB" id="98455at2"/>
<name>F7PUF3_9MOLU</name>
<reference evidence="6 7" key="1">
    <citation type="journal article" date="2011" name="J. Bacteriol.">
        <title>Genome sequence of Haloplasma contractile, an unusual contractile bacterium from a deep-sea anoxic brine lake.</title>
        <authorList>
            <person name="Antunes A."/>
            <person name="Alam I."/>
            <person name="El Dorry H."/>
            <person name="Siam R."/>
            <person name="Robertson A."/>
            <person name="Bajic V.B."/>
            <person name="Stingl U."/>
        </authorList>
    </citation>
    <scope>NUCLEOTIDE SEQUENCE [LARGE SCALE GENOMIC DNA]</scope>
    <source>
        <strain evidence="6 7">SSD-17B</strain>
    </source>
</reference>
<comment type="similarity">
    <text evidence="1 4">Belongs to the glycosyl hydrolase 3 family.</text>
</comment>
<dbReference type="PROSITE" id="PS00775">
    <property type="entry name" value="GLYCOSYL_HYDROL_F3"/>
    <property type="match status" value="1"/>
</dbReference>
<reference evidence="6 7" key="2">
    <citation type="journal article" date="2013" name="PLoS ONE">
        <title>INDIGO - INtegrated Data Warehouse of MIcrobial GenOmes with Examples from the Red Sea Extremophiles.</title>
        <authorList>
            <person name="Alam I."/>
            <person name="Antunes A."/>
            <person name="Kamau A.A."/>
            <person name="Ba Alawi W."/>
            <person name="Kalkatawi M."/>
            <person name="Stingl U."/>
            <person name="Bajic V.B."/>
        </authorList>
    </citation>
    <scope>NUCLEOTIDE SEQUENCE [LARGE SCALE GENOMIC DNA]</scope>
    <source>
        <strain evidence="6 7">SSD-17B</strain>
    </source>
</reference>
<dbReference type="Gene3D" id="3.40.50.1700">
    <property type="entry name" value="Glycoside hydrolase family 3 C-terminal domain"/>
    <property type="match status" value="1"/>
</dbReference>
<dbReference type="InterPro" id="IPR002772">
    <property type="entry name" value="Glyco_hydro_3_C"/>
</dbReference>
<dbReference type="EC" id="3.2.1.21" evidence="6"/>
<sequence length="816" mass="91240">MGISEIISKMTLEEKASLCSGKDFWRLKEIERLDIPSIMVADGPHGLRKQAGESDHVGINNSLPATCFPTAVTTASSWNTELMNEIGKALGEACLQEGVSVILGPGMNIKRSPLCGRNFEYLSEDPYVTGKMASALINGVQSKGIGTSIKHYAVNTQEKRRMTIDSVVDERALREIYLAGFETAVRESQPWTVMSAYNLVNGTYASEHKTLLTDILRDEWKFEGIVVTDWGACNDRVEGLKTGLDLEMPSSKGVNDQKIIEAVKEGTLSEAVLDRTVERILNLVFKSQENKQAYTYDEKSQHDLAKKAAIESIVLMKNENSILPISHTSSIAVVGDFAKQPRYQGAGSSLIKPTKLDTIYDEFKQRELTFNYSKGYERNNDDPNEALIKEACENAMETDVVLLFIGLTESYESEGFDRDHLRVPESHRVLLERLSEVNENIIVILSGGSPVEMPWLKHAKGLVNSYLAGQAGAPAIAKILFGEVNPSGKLAETYPIQLEDHPSYHYFAKGPLTTEHRESVYVGYRYFDTANKEVLFPFGYGLSYTTFEYSDLTVSEESITDSEPVKVKVTVKNTGQMTGAEVVQLYVSDVESTIYRPVQELKGFKKVYLEPGEDQVVEFELTKRAFAYYNENMNDWHVESGEFTILIGSSSRDIRQRATIYVKSSQPDVNVPDYRETAPTYYKLTDSEFTIEDSEYQAVYGKELPASSYQKGDKFTMTSPLEDVRATFFGRIVYNAAVKELKKMTGGADSNQAHENLQVRMLEAVVKEMPFRSLVTMSNGAVSPAKAKALLKLINCQYIRGLIGLMKVSFKNRKKK</sequence>
<dbReference type="GO" id="GO:0008422">
    <property type="term" value="F:beta-glucosidase activity"/>
    <property type="evidence" value="ECO:0007669"/>
    <property type="project" value="UniProtKB-EC"/>
</dbReference>
<evidence type="ECO:0000256" key="1">
    <source>
        <dbReference type="ARBA" id="ARBA00005336"/>
    </source>
</evidence>
<dbReference type="GO" id="GO:0005975">
    <property type="term" value="P:carbohydrate metabolic process"/>
    <property type="evidence" value="ECO:0007669"/>
    <property type="project" value="InterPro"/>
</dbReference>
<dbReference type="InterPro" id="IPR050288">
    <property type="entry name" value="Cellulose_deg_GH3"/>
</dbReference>
<comment type="caution">
    <text evidence="6">The sequence shown here is derived from an EMBL/GenBank/DDBJ whole genome shotgun (WGS) entry which is preliminary data.</text>
</comment>
<keyword evidence="2 4" id="KW-0378">Hydrolase</keyword>
<proteinExistence type="inferred from homology"/>
<dbReference type="InterPro" id="IPR036881">
    <property type="entry name" value="Glyco_hydro_3_C_sf"/>
</dbReference>
<organism evidence="6 7">
    <name type="scientific">Haloplasma contractile SSD-17B</name>
    <dbReference type="NCBI Taxonomy" id="1033810"/>
    <lineage>
        <taxon>Bacteria</taxon>
        <taxon>Bacillati</taxon>
        <taxon>Mycoplasmatota</taxon>
        <taxon>Mollicutes</taxon>
        <taxon>Haloplasmatales</taxon>
        <taxon>Haloplasmataceae</taxon>
        <taxon>Haloplasma</taxon>
    </lineage>
</organism>
<dbReference type="eggNOG" id="COG1472">
    <property type="taxonomic scope" value="Bacteria"/>
</dbReference>
<evidence type="ECO:0000313" key="6">
    <source>
        <dbReference type="EMBL" id="ERJ11774.1"/>
    </source>
</evidence>
<gene>
    <name evidence="6" type="ORF">HLPCO_002257</name>
</gene>
<dbReference type="Gene3D" id="3.20.20.300">
    <property type="entry name" value="Glycoside hydrolase, family 3, N-terminal domain"/>
    <property type="match status" value="1"/>
</dbReference>
<dbReference type="Pfam" id="PF00933">
    <property type="entry name" value="Glyco_hydro_3"/>
    <property type="match status" value="1"/>
</dbReference>
<evidence type="ECO:0000313" key="7">
    <source>
        <dbReference type="Proteomes" id="UP000005707"/>
    </source>
</evidence>
<keyword evidence="4 6" id="KW-0326">Glycosidase</keyword>
<dbReference type="Pfam" id="PF14310">
    <property type="entry name" value="Fn3-like"/>
    <property type="match status" value="1"/>
</dbReference>
<evidence type="ECO:0000256" key="3">
    <source>
        <dbReference type="ARBA" id="ARBA00023277"/>
    </source>
</evidence>
<dbReference type="Proteomes" id="UP000005707">
    <property type="component" value="Unassembled WGS sequence"/>
</dbReference>
<dbReference type="SUPFAM" id="SSF51445">
    <property type="entry name" value="(Trans)glycosidases"/>
    <property type="match status" value="1"/>
</dbReference>
<dbReference type="SUPFAM" id="SSF52279">
    <property type="entry name" value="Beta-D-glucan exohydrolase, C-terminal domain"/>
    <property type="match status" value="1"/>
</dbReference>
<dbReference type="SMART" id="SM01217">
    <property type="entry name" value="Fn3_like"/>
    <property type="match status" value="1"/>
</dbReference>
<dbReference type="InParanoid" id="F7PUF3"/>
<dbReference type="Gene3D" id="2.60.40.10">
    <property type="entry name" value="Immunoglobulins"/>
    <property type="match status" value="1"/>
</dbReference>
<dbReference type="EMBL" id="AFNU02000008">
    <property type="protein sequence ID" value="ERJ11774.1"/>
    <property type="molecule type" value="Genomic_DNA"/>
</dbReference>
<keyword evidence="3" id="KW-0119">Carbohydrate metabolism</keyword>
<dbReference type="InterPro" id="IPR026891">
    <property type="entry name" value="Fn3-like"/>
</dbReference>
<keyword evidence="7" id="KW-1185">Reference proteome</keyword>
<dbReference type="PANTHER" id="PTHR42715">
    <property type="entry name" value="BETA-GLUCOSIDASE"/>
    <property type="match status" value="1"/>
</dbReference>
<dbReference type="AlphaFoldDB" id="F7PUF3"/>
<evidence type="ECO:0000256" key="2">
    <source>
        <dbReference type="ARBA" id="ARBA00022801"/>
    </source>
</evidence>
<dbReference type="PRINTS" id="PR00133">
    <property type="entry name" value="GLHYDRLASE3"/>
</dbReference>
<feature type="domain" description="Fibronectin type III-like" evidence="5">
    <location>
        <begin position="581"/>
        <end position="651"/>
    </location>
</feature>
<dbReference type="FunFam" id="2.60.40.10:FF:000495">
    <property type="entry name" value="Periplasmic beta-glucosidase"/>
    <property type="match status" value="1"/>
</dbReference>
<evidence type="ECO:0000259" key="5">
    <source>
        <dbReference type="SMART" id="SM01217"/>
    </source>
</evidence>
<dbReference type="InterPro" id="IPR017853">
    <property type="entry name" value="GH"/>
</dbReference>
<protein>
    <submittedName>
        <fullName evidence="6">Beta-glucosidase-related glycosidase Carbohydrate transport protein</fullName>
        <ecNumber evidence="6">3.2.1.21</ecNumber>
    </submittedName>
</protein>
<dbReference type="InterPro" id="IPR013783">
    <property type="entry name" value="Ig-like_fold"/>
</dbReference>
<evidence type="ECO:0000256" key="4">
    <source>
        <dbReference type="RuleBase" id="RU361161"/>
    </source>
</evidence>
<dbReference type="Pfam" id="PF01915">
    <property type="entry name" value="Glyco_hydro_3_C"/>
    <property type="match status" value="1"/>
</dbReference>
<dbReference type="InterPro" id="IPR036962">
    <property type="entry name" value="Glyco_hydro_3_N_sf"/>
</dbReference>
<dbReference type="InterPro" id="IPR019800">
    <property type="entry name" value="Glyco_hydro_3_AS"/>
</dbReference>
<dbReference type="InterPro" id="IPR001764">
    <property type="entry name" value="Glyco_hydro_3_N"/>
</dbReference>
<dbReference type="PANTHER" id="PTHR42715:SF10">
    <property type="entry name" value="BETA-GLUCOSIDASE"/>
    <property type="match status" value="1"/>
</dbReference>
<accession>F7PUF3</accession>
<dbReference type="STRING" id="1033810.HLPCO_002257"/>
<dbReference type="RefSeq" id="WP_008825357.1">
    <property type="nucleotide sequence ID" value="NZ_AFNU02000008.1"/>
</dbReference>